<dbReference type="PANTHER" id="PTHR46404">
    <property type="entry name" value="DNA POLYMERASE IOTA"/>
    <property type="match status" value="1"/>
</dbReference>
<feature type="domain" description="UmuC" evidence="2">
    <location>
        <begin position="10"/>
        <end position="246"/>
    </location>
</feature>
<reference evidence="3 4" key="1">
    <citation type="journal article" date="2020" name="J. Phycol.">
        <title>Comparative genome analysis reveals Cyanidiococcus gen. nov., a new extremophilic red algal genus sister to Cyanidioschyzon (Cyanidioschyzonaceae, Rhodophyta).</title>
        <authorList>
            <person name="Liu S.-L."/>
            <person name="Chiang Y.-R."/>
            <person name="Yoon H.S."/>
            <person name="Fu H.-Y."/>
        </authorList>
    </citation>
    <scope>NUCLEOTIDE SEQUENCE [LARGE SCALE GENOMIC DNA]</scope>
    <source>
        <strain evidence="3 4">THAL066</strain>
    </source>
</reference>
<dbReference type="GO" id="GO:0019985">
    <property type="term" value="P:translesion synthesis"/>
    <property type="evidence" value="ECO:0007669"/>
    <property type="project" value="TreeGrafter"/>
</dbReference>
<sequence>MLSPDCSKVVAVFDADYFYCQIELNESGDETLRAKPVAVFQKHVVVTCNYEARGFGIRKLMSLTEAKRLCPELVLFCGEDLTPYRAAQERICEALEEELQRLSGTSTVQRCETIGLDEYIVDLTGIVEHRLSLEEPAVIEYCRTPKYVGAVFPRDFGFAAIGNDRCLIRRLDEHRLAMGSDIVCYLRRKIFDRTKVTVSGGVAFNKMLAKLAANMRKPDGQTCFVPSTAADAWLRTLDLRVLPCVGRRLERLFSESFNIRTVDELRCRFHSPDALEMAMRDAFGPYASIFCKHASTLWFAAHGNFNQAVRPRALPRSIHIEESSRGWKLPSTELLEKLHAVALGCAMRVKHEAWMHFRIPRKIAVYWREGKDARRSRSTAICARPWSHLRKMAVAASPNFDAECGRILFAHAREIFLKNTEQHSDNLCTLIGVGVSNFVELDRSWLARHWEYPNGSERDGTGNNSNTGQSNSLDSMMKSDERCHLPSNQSWNECPPCDDAGSTTVHHQADKAPQVASGILTPAASHTPNVGHDACPRSRAVTENDHVLNSTFLEIEQTLGKREHAPEVSSLALVRASSPLREGHAVKNFRVDHRMTVGVGRNQKLAPASDIRRWTRAKSSSGTPSTLGPRALAANKRGTGQRRSFLDRWLASGPAASGKNALGLNH</sequence>
<accession>A0A7J7IBH1</accession>
<proteinExistence type="predicted"/>
<dbReference type="AlphaFoldDB" id="A0A7J7IBH1"/>
<dbReference type="SUPFAM" id="SSF56672">
    <property type="entry name" value="DNA/RNA polymerases"/>
    <property type="match status" value="1"/>
</dbReference>
<dbReference type="Gene3D" id="3.40.1170.60">
    <property type="match status" value="1"/>
</dbReference>
<dbReference type="EMBL" id="VWRR01000020">
    <property type="protein sequence ID" value="KAF6000433.1"/>
    <property type="molecule type" value="Genomic_DNA"/>
</dbReference>
<dbReference type="Proteomes" id="UP000530660">
    <property type="component" value="Unassembled WGS sequence"/>
</dbReference>
<feature type="region of interest" description="Disordered" evidence="1">
    <location>
        <begin position="453"/>
        <end position="478"/>
    </location>
</feature>
<name>A0A7J7IBH1_9RHOD</name>
<dbReference type="InterPro" id="IPR043502">
    <property type="entry name" value="DNA/RNA_pol_sf"/>
</dbReference>
<feature type="compositionally biased region" description="Polar residues" evidence="1">
    <location>
        <begin position="617"/>
        <end position="626"/>
    </location>
</feature>
<dbReference type="Pfam" id="PF00817">
    <property type="entry name" value="IMS"/>
    <property type="match status" value="1"/>
</dbReference>
<dbReference type="InterPro" id="IPR043128">
    <property type="entry name" value="Rev_trsase/Diguanyl_cyclase"/>
</dbReference>
<dbReference type="PANTHER" id="PTHR46404:SF1">
    <property type="entry name" value="DNA POLYMERASE IOTA"/>
    <property type="match status" value="1"/>
</dbReference>
<evidence type="ECO:0000313" key="4">
    <source>
        <dbReference type="Proteomes" id="UP000530660"/>
    </source>
</evidence>
<gene>
    <name evidence="3" type="ORF">F1559_001554</name>
</gene>
<dbReference type="OrthoDB" id="3694at2759"/>
<evidence type="ECO:0000259" key="2">
    <source>
        <dbReference type="PROSITE" id="PS50173"/>
    </source>
</evidence>
<feature type="compositionally biased region" description="Low complexity" evidence="1">
    <location>
        <begin position="461"/>
        <end position="472"/>
    </location>
</feature>
<feature type="region of interest" description="Disordered" evidence="1">
    <location>
        <begin position="607"/>
        <end position="640"/>
    </location>
</feature>
<dbReference type="GO" id="GO:0006281">
    <property type="term" value="P:DNA repair"/>
    <property type="evidence" value="ECO:0007669"/>
    <property type="project" value="InterPro"/>
</dbReference>
<dbReference type="Gene3D" id="3.30.70.270">
    <property type="match status" value="1"/>
</dbReference>
<keyword evidence="4" id="KW-1185">Reference proteome</keyword>
<organism evidence="3 4">
    <name type="scientific">Cyanidiococcus yangmingshanensis</name>
    <dbReference type="NCBI Taxonomy" id="2690220"/>
    <lineage>
        <taxon>Eukaryota</taxon>
        <taxon>Rhodophyta</taxon>
        <taxon>Bangiophyceae</taxon>
        <taxon>Cyanidiales</taxon>
        <taxon>Cyanidiaceae</taxon>
        <taxon>Cyanidiococcus</taxon>
    </lineage>
</organism>
<dbReference type="PROSITE" id="PS50173">
    <property type="entry name" value="UMUC"/>
    <property type="match status" value="1"/>
</dbReference>
<evidence type="ECO:0000313" key="3">
    <source>
        <dbReference type="EMBL" id="KAF6000433.1"/>
    </source>
</evidence>
<evidence type="ECO:0000256" key="1">
    <source>
        <dbReference type="SAM" id="MobiDB-lite"/>
    </source>
</evidence>
<dbReference type="InterPro" id="IPR001126">
    <property type="entry name" value="UmuC"/>
</dbReference>
<dbReference type="GO" id="GO:0003887">
    <property type="term" value="F:DNA-directed DNA polymerase activity"/>
    <property type="evidence" value="ECO:0007669"/>
    <property type="project" value="TreeGrafter"/>
</dbReference>
<protein>
    <recommendedName>
        <fullName evidence="2">UmuC domain-containing protein</fullName>
    </recommendedName>
</protein>
<comment type="caution">
    <text evidence="3">The sequence shown here is derived from an EMBL/GenBank/DDBJ whole genome shotgun (WGS) entry which is preliminary data.</text>
</comment>